<dbReference type="AlphaFoldDB" id="A0A2Z5AAV0"/>
<gene>
    <name evidence="1" type="ORF">CE139_20015</name>
</gene>
<dbReference type="EMBL" id="CP022198">
    <property type="protein sequence ID" value="AXA67988.1"/>
    <property type="molecule type" value="Genomic_DNA"/>
</dbReference>
<dbReference type="RefSeq" id="WP_208692043.1">
    <property type="nucleotide sequence ID" value="NZ_CP022198.1"/>
</dbReference>
<keyword evidence="1" id="KW-0282">Flagellum</keyword>
<evidence type="ECO:0000313" key="1">
    <source>
        <dbReference type="EMBL" id="AXA67988.1"/>
    </source>
</evidence>
<proteinExistence type="predicted"/>
<organism evidence="1 2">
    <name type="scientific">Pseudomonas oryzihabitans</name>
    <dbReference type="NCBI Taxonomy" id="47885"/>
    <lineage>
        <taxon>Bacteria</taxon>
        <taxon>Pseudomonadati</taxon>
        <taxon>Pseudomonadota</taxon>
        <taxon>Gammaproteobacteria</taxon>
        <taxon>Pseudomonadales</taxon>
        <taxon>Pseudomonadaceae</taxon>
        <taxon>Pseudomonas</taxon>
    </lineage>
</organism>
<reference evidence="1 2" key="1">
    <citation type="submission" date="2017-06" db="EMBL/GenBank/DDBJ databases">
        <title>Evolution towards high GC content and high-temperature stress adaptation in endophytic Pseudomonas oryzihabitans impacted its plant-growth promoting traits.</title>
        <authorList>
            <person name="Nascimento F.X."/>
        </authorList>
    </citation>
    <scope>NUCLEOTIDE SEQUENCE [LARGE SCALE GENOMIC DNA]</scope>
    <source>
        <strain evidence="1 2">MS8</strain>
    </source>
</reference>
<keyword evidence="1" id="KW-0969">Cilium</keyword>
<sequence length="98" mass="10746">MATIVVRINQLRGQLEQALVEQDWEAIGRLDLDCRLAVDVAMQEAPGGETELTFALQNLLKTYKALIAATTAERSAIAVELTQAQRADKAAKVYQLFG</sequence>
<keyword evidence="1" id="KW-0966">Cell projection</keyword>
<dbReference type="Proteomes" id="UP000250579">
    <property type="component" value="Chromosome"/>
</dbReference>
<accession>A0A2Z5AAV0</accession>
<evidence type="ECO:0000313" key="2">
    <source>
        <dbReference type="Proteomes" id="UP000250579"/>
    </source>
</evidence>
<name>A0A2Z5AAV0_9PSED</name>
<protein>
    <submittedName>
        <fullName evidence="1">Flagellar protein FliT</fullName>
    </submittedName>
</protein>